<dbReference type="Proteomes" id="UP000078113">
    <property type="component" value="Unassembled WGS sequence"/>
</dbReference>
<name>A0A8X7T6T4_9BASI</name>
<keyword evidence="3" id="KW-1185">Reference proteome</keyword>
<feature type="region of interest" description="Disordered" evidence="1">
    <location>
        <begin position="591"/>
        <end position="620"/>
    </location>
</feature>
<reference evidence="2" key="1">
    <citation type="submission" date="2016-04" db="EMBL/GenBank/DDBJ databases">
        <authorList>
            <person name="Nguyen H.D."/>
            <person name="Samba Siva P."/>
            <person name="Cullis J."/>
            <person name="Levesque C.A."/>
            <person name="Hambleton S."/>
        </authorList>
    </citation>
    <scope>NUCLEOTIDE SEQUENCE</scope>
    <source>
        <strain evidence="2">DAOMC 236422</strain>
    </source>
</reference>
<evidence type="ECO:0000256" key="1">
    <source>
        <dbReference type="SAM" id="MobiDB-lite"/>
    </source>
</evidence>
<evidence type="ECO:0000313" key="3">
    <source>
        <dbReference type="Proteomes" id="UP000078113"/>
    </source>
</evidence>
<proteinExistence type="predicted"/>
<comment type="caution">
    <text evidence="2">The sequence shown here is derived from an EMBL/GenBank/DDBJ whole genome shotgun (WGS) entry which is preliminary data.</text>
</comment>
<dbReference type="EMBL" id="LWDG02000043">
    <property type="protein sequence ID" value="KAE8270614.1"/>
    <property type="molecule type" value="Genomic_DNA"/>
</dbReference>
<organism evidence="2 3">
    <name type="scientific">Tilletia walkeri</name>
    <dbReference type="NCBI Taxonomy" id="117179"/>
    <lineage>
        <taxon>Eukaryota</taxon>
        <taxon>Fungi</taxon>
        <taxon>Dikarya</taxon>
        <taxon>Basidiomycota</taxon>
        <taxon>Ustilaginomycotina</taxon>
        <taxon>Exobasidiomycetes</taxon>
        <taxon>Tilletiales</taxon>
        <taxon>Tilletiaceae</taxon>
        <taxon>Tilletia</taxon>
    </lineage>
</organism>
<feature type="compositionally biased region" description="Basic and acidic residues" evidence="1">
    <location>
        <begin position="611"/>
        <end position="620"/>
    </location>
</feature>
<gene>
    <name evidence="2" type="ORF">A4X09_0g1733</name>
</gene>
<reference evidence="2" key="2">
    <citation type="journal article" date="2019" name="IMA Fungus">
        <title>Genome sequencing and comparison of five Tilletia species to identify candidate genes for the detection of regulated species infecting wheat.</title>
        <authorList>
            <person name="Nguyen H.D.T."/>
            <person name="Sultana T."/>
            <person name="Kesanakurti P."/>
            <person name="Hambleton S."/>
        </authorList>
    </citation>
    <scope>NUCLEOTIDE SEQUENCE</scope>
    <source>
        <strain evidence="2">DAOMC 236422</strain>
    </source>
</reference>
<evidence type="ECO:0000313" key="2">
    <source>
        <dbReference type="EMBL" id="KAE8270614.1"/>
    </source>
</evidence>
<sequence length="620" mass="68509">MLTSIRLRKWSFTDLPFRAQVERFGKFILSPQVTRPSVDLQPFDQYELTPEEQIHLDPQLKRIDGYLNELKALKKEQSELTFKMVMVCESPLVPMHDIVVEQIRYHRATGVWLPTLDLRLGSKTQYEQVLNEQYKTITISDVFEDETSSNHNRFPSTLDFPRLRKVSQDSVAASDSTAVDDIDGAVQKTIDDAIKMAIAGVTECAVPVHVETTDAGPTIAGVDADAGPTAAVDVVAATKEPQVETANAVPAHVEHFIDEPLVDAIATNFTTVATTTSTAVDATVAAAIFEESAAYPVLDVETAEVDLVTVTFKEKPQPEELRFIVTPNTVYDEPASESFDGSPSFPVESGSSINAAIHADQECVHTVVVPFDDPVFEFVNISNNHRDASLDFKEALESIVASTEPEDAGDESFILPMGEDARPLITSVMKDSRPVSTYTSTFIRLLNMGKTRMEIDNALDQAEKDMKKHKEVVVENHVDAIIVTRKSDKCISREVLGEMSVHEVTDNINTPYPIESRLFTILESTKSNESIVADNTKPTLRRKPTAGRGLSRIPTRSTLRASFRSDEEDIIATTATAPVLEAERILRRTSKAGRRMSRIPTRSSLRSSFRAGHDESGSTI</sequence>
<dbReference type="AlphaFoldDB" id="A0A8X7T6T4"/>
<accession>A0A8X7T6T4</accession>
<protein>
    <submittedName>
        <fullName evidence="2">Uncharacterized protein</fullName>
    </submittedName>
</protein>